<evidence type="ECO:0000256" key="1">
    <source>
        <dbReference type="SAM" id="Coils"/>
    </source>
</evidence>
<evidence type="ECO:0000313" key="3">
    <source>
        <dbReference type="EMBL" id="GLS83510.1"/>
    </source>
</evidence>
<dbReference type="Gene3D" id="3.40.50.300">
    <property type="entry name" value="P-loop containing nucleotide triphosphate hydrolases"/>
    <property type="match status" value="1"/>
</dbReference>
<dbReference type="Proteomes" id="UP001157439">
    <property type="component" value="Unassembled WGS sequence"/>
</dbReference>
<dbReference type="PANTHER" id="PTHR37291:SF1">
    <property type="entry name" value="TYPE IV METHYL-DIRECTED RESTRICTION ENZYME ECOKMCRB SUBUNIT"/>
    <property type="match status" value="1"/>
</dbReference>
<accession>A0AA37WY98</accession>
<feature type="coiled-coil region" evidence="1">
    <location>
        <begin position="167"/>
        <end position="286"/>
    </location>
</feature>
<dbReference type="EMBL" id="BSPO01000002">
    <property type="protein sequence ID" value="GLS83510.1"/>
    <property type="molecule type" value="Genomic_DNA"/>
</dbReference>
<proteinExistence type="predicted"/>
<name>A0AA37WY98_9GAMM</name>
<dbReference type="SUPFAM" id="SSF52540">
    <property type="entry name" value="P-loop containing nucleoside triphosphate hydrolases"/>
    <property type="match status" value="1"/>
</dbReference>
<dbReference type="GO" id="GO:0016887">
    <property type="term" value="F:ATP hydrolysis activity"/>
    <property type="evidence" value="ECO:0007669"/>
    <property type="project" value="InterPro"/>
</dbReference>
<dbReference type="InterPro" id="IPR052934">
    <property type="entry name" value="Methyl-DNA_Rec/Restrict_Enz"/>
</dbReference>
<dbReference type="Pfam" id="PF07728">
    <property type="entry name" value="AAA_5"/>
    <property type="match status" value="1"/>
</dbReference>
<dbReference type="InterPro" id="IPR011704">
    <property type="entry name" value="ATPase_dyneun-rel_AAA"/>
</dbReference>
<reference evidence="3 4" key="1">
    <citation type="journal article" date="2014" name="Int. J. Syst. Evol. Microbiol.">
        <title>Complete genome sequence of Corynebacterium casei LMG S-19264T (=DSM 44701T), isolated from a smear-ripened cheese.</title>
        <authorList>
            <consortium name="US DOE Joint Genome Institute (JGI-PGF)"/>
            <person name="Walter F."/>
            <person name="Albersmeier A."/>
            <person name="Kalinowski J."/>
            <person name="Ruckert C."/>
        </authorList>
    </citation>
    <scope>NUCLEOTIDE SEQUENCE [LARGE SCALE GENOMIC DNA]</scope>
    <source>
        <strain evidence="3 4">NBRC 112785</strain>
    </source>
</reference>
<dbReference type="InterPro" id="IPR027417">
    <property type="entry name" value="P-loop_NTPase"/>
</dbReference>
<comment type="caution">
    <text evidence="3">The sequence shown here is derived from an EMBL/GenBank/DDBJ whole genome shotgun (WGS) entry which is preliminary data.</text>
</comment>
<dbReference type="RefSeq" id="WP_095499781.1">
    <property type="nucleotide sequence ID" value="NZ_BSPO01000002.1"/>
</dbReference>
<evidence type="ECO:0000313" key="4">
    <source>
        <dbReference type="Proteomes" id="UP001157439"/>
    </source>
</evidence>
<dbReference type="AlphaFoldDB" id="A0AA37WY98"/>
<protein>
    <recommendedName>
        <fullName evidence="2">ATPase dynein-related AAA domain-containing protein</fullName>
    </recommendedName>
</protein>
<keyword evidence="1" id="KW-0175">Coiled coil</keyword>
<gene>
    <name evidence="3" type="ORF">GCM10007894_14870</name>
</gene>
<organism evidence="3 4">
    <name type="scientific">Paraferrimonas haliotis</name>
    <dbReference type="NCBI Taxonomy" id="2013866"/>
    <lineage>
        <taxon>Bacteria</taxon>
        <taxon>Pseudomonadati</taxon>
        <taxon>Pseudomonadota</taxon>
        <taxon>Gammaproteobacteria</taxon>
        <taxon>Alteromonadales</taxon>
        <taxon>Ferrimonadaceae</taxon>
        <taxon>Paraferrimonas</taxon>
    </lineage>
</organism>
<dbReference type="PANTHER" id="PTHR37291">
    <property type="entry name" value="5-METHYLCYTOSINE-SPECIFIC RESTRICTION ENZYME B"/>
    <property type="match status" value="1"/>
</dbReference>
<keyword evidence="4" id="KW-1185">Reference proteome</keyword>
<evidence type="ECO:0000259" key="2">
    <source>
        <dbReference type="Pfam" id="PF07728"/>
    </source>
</evidence>
<feature type="domain" description="ATPase dynein-related AAA" evidence="2">
    <location>
        <begin position="360"/>
        <end position="461"/>
    </location>
</feature>
<sequence length="750" mass="87044">MTIYEKDQLKMLSDPELMEVLRESWGYDKSAPIEVIGVIKKVKTEDSYFYFLERILHVKTGKPLNYPLSDRDIKRSVKAFFNWTDAKGILNSPLIGTHVKAQLTLSPKSEREKHKNPIEVCVKEGSGSLLMAVPNDWNRDAFQDDENSFIEQWVIDHYFEKNKKKIEKDRQSRIAALERDKEILENKKVALEREIEEINSAQQLDRQQLQVDIDKKNTELSQIEQRIVANQKKHKKLIEEQKRVGLAIKEQTLELQRHKNSYQERMKEMESKLERLKEFIQEKSQTLINLGLLDEKEFMKLIGQAQKNTLDVGYDFDEDLGGDYKKAAAYIQAYMRDKSIYYHRSVIEDFFALLRTNDLIILAGDSGCGKTNLVKSFADSIGGKSFIIPVKPNWTSAEDLLGYYNPLEKKYVITSFLTALIEAESDPETPYLICLDEMNLARVEYYFADFLSLLEERKQQPEIYLYSDDEAAHALEEYQTFLRLVDKVKADSDGKQLNDFVDFLQDEEVNAQLHKLCGFHEGDSLLNYHGKLRRILSGFINTPSSIKLPPNVRIIGAINVDDTTHYLSPKILDRAHVMKFRNPFLMDLKVITSEVEAFDDLDLSRPLNIKNDQLGVRRQYPELDDQDELEEVLKRLGREFLSKLGVEFGFRTVRQAKNYANELSLFSTKRQVALNNFILHKVLPKLMFEGEQKVGNGKQKKEVLIDMLAFLKENLNGLVKEDCVDNCLEELEELRAKAEANDWLVNYWVK</sequence>
<dbReference type="GO" id="GO:0005524">
    <property type="term" value="F:ATP binding"/>
    <property type="evidence" value="ECO:0007669"/>
    <property type="project" value="InterPro"/>
</dbReference>